<name>A0A4Y6I7L6_9MOLU</name>
<evidence type="ECO:0000259" key="9">
    <source>
        <dbReference type="SMART" id="SM00382"/>
    </source>
</evidence>
<keyword evidence="11" id="KW-1185">Reference proteome</keyword>
<evidence type="ECO:0000256" key="3">
    <source>
        <dbReference type="ARBA" id="ARBA00022741"/>
    </source>
</evidence>
<keyword evidence="4" id="KW-0862">Zinc</keyword>
<dbReference type="GO" id="GO:0006261">
    <property type="term" value="P:DNA-templated DNA replication"/>
    <property type="evidence" value="ECO:0007669"/>
    <property type="project" value="TreeGrafter"/>
</dbReference>
<evidence type="ECO:0000256" key="1">
    <source>
        <dbReference type="ARBA" id="ARBA00006360"/>
    </source>
</evidence>
<evidence type="ECO:0000256" key="2">
    <source>
        <dbReference type="ARBA" id="ARBA00022723"/>
    </source>
</evidence>
<dbReference type="GO" id="GO:0046872">
    <property type="term" value="F:metal ion binding"/>
    <property type="evidence" value="ECO:0007669"/>
    <property type="project" value="UniProtKB-KW"/>
</dbReference>
<dbReference type="InterPro" id="IPR003593">
    <property type="entry name" value="AAA+_ATPase"/>
</dbReference>
<keyword evidence="5 8" id="KW-0067">ATP-binding</keyword>
<sequence>MAYKALYRKYRPQTFDQVKGQSHIVSTLKNILLTDKIGHAYLFSGPKGTGKTSVAKIFANVLNCSHKTTDKTVACDSCLQNFNTNLDIIEMDAASNNGVDEIRDLKEKVEQSPINGLFKIYIIDEIHMLSKSAFNALLKTVEEPPKHAIFIFATTDPQKIPLTIRSRVLSFNFNRMTDNEIINHLKEILANEGIYYEVEALRVIARLSSGGMRDALSIADQASSFNNKRILVSDLYQNFGILSSTEIIDLLTAVALKKSTELIQRIISLSQRGIDANQLCLSLISFVKEKIILDKTNDANLVFSFNSNQLNSIIIPQKSLFRFIDEFYEILTAVAKSEFPFELIQLGLLKVIDSITEEEANQIKRNELIADAKSPISQPLIDEPLDLSQIIKSPKTKVKKTQTIEEDDTSNFIGEGSIFNEHNSNKTTVVEIEKYDDEVVMKDSVILNDQLFETSTNTLTTEALQSHTTNQEILDFVQNTTKTKEVVLEMEHQLSDQAQSESLKYEDDWTLEQDITSFAPNTGERPQFITTEVTIDKIDNNSAQVLQTLSESIYHNIPYVQADLQKLVNHYKWVQSDSNRNNNSLNVQKDFKEFHSEPLSSNNEKWQLFYSLFKTADAVLASDRFIHILLTDENYQKINNEIPNDIAIQDYLGEIFSKPVYVPYLEVIFLNNAEYQNILNKVKTDYSEPTEPEIKTSLSGEEQRRILEKQIDSVFSSDF</sequence>
<gene>
    <name evidence="8 10" type="primary">dnaX</name>
    <name evidence="10" type="ORF">FIV53_02745</name>
</gene>
<dbReference type="CDD" id="cd18137">
    <property type="entry name" value="HLD_clamp_pol_III_gamma_tau"/>
    <property type="match status" value="1"/>
</dbReference>
<dbReference type="GO" id="GO:0005524">
    <property type="term" value="F:ATP binding"/>
    <property type="evidence" value="ECO:0007669"/>
    <property type="project" value="UniProtKB-KW"/>
</dbReference>
<dbReference type="CDD" id="cd00009">
    <property type="entry name" value="AAA"/>
    <property type="match status" value="1"/>
</dbReference>
<dbReference type="InterPro" id="IPR045085">
    <property type="entry name" value="HLD_clamp_pol_III_gamma_tau"/>
</dbReference>
<dbReference type="SMART" id="SM00382">
    <property type="entry name" value="AAA"/>
    <property type="match status" value="1"/>
</dbReference>
<dbReference type="Gene3D" id="1.10.8.60">
    <property type="match status" value="1"/>
</dbReference>
<evidence type="ECO:0000313" key="10">
    <source>
        <dbReference type="EMBL" id="QDF65189.1"/>
    </source>
</evidence>
<comment type="function">
    <text evidence="8">DNA polymerase III is a complex, multichain enzyme responsible for most of the replicative synthesis in bacteria. This DNA polymerase also exhibits 3' to 5' exonuclease activity.</text>
</comment>
<evidence type="ECO:0000313" key="11">
    <source>
        <dbReference type="Proteomes" id="UP000315201"/>
    </source>
</evidence>
<evidence type="ECO:0000256" key="5">
    <source>
        <dbReference type="ARBA" id="ARBA00022840"/>
    </source>
</evidence>
<keyword evidence="3 8" id="KW-0547">Nucleotide-binding</keyword>
<dbReference type="NCBIfam" id="NF004046">
    <property type="entry name" value="PRK05563.1"/>
    <property type="match status" value="1"/>
</dbReference>
<evidence type="ECO:0000256" key="8">
    <source>
        <dbReference type="RuleBase" id="RU364063"/>
    </source>
</evidence>
<dbReference type="InterPro" id="IPR001270">
    <property type="entry name" value="ClpA/B"/>
</dbReference>
<protein>
    <recommendedName>
        <fullName evidence="8">DNA polymerase III subunit gamma/tau</fullName>
        <ecNumber evidence="8">2.7.7.7</ecNumber>
    </recommendedName>
</protein>
<dbReference type="RefSeq" id="WP_208664737.1">
    <property type="nucleotide sequence ID" value="NZ_CP041147.1"/>
</dbReference>
<dbReference type="EMBL" id="CP041147">
    <property type="protein sequence ID" value="QDF65189.1"/>
    <property type="molecule type" value="Genomic_DNA"/>
</dbReference>
<dbReference type="GO" id="GO:0003887">
    <property type="term" value="F:DNA-directed DNA polymerase activity"/>
    <property type="evidence" value="ECO:0007669"/>
    <property type="project" value="UniProtKB-KW"/>
</dbReference>
<dbReference type="InterPro" id="IPR012763">
    <property type="entry name" value="DNA_pol_III_sug/sutau_N"/>
</dbReference>
<evidence type="ECO:0000256" key="7">
    <source>
        <dbReference type="ARBA" id="ARBA00049244"/>
    </source>
</evidence>
<dbReference type="GO" id="GO:0009360">
    <property type="term" value="C:DNA polymerase III complex"/>
    <property type="evidence" value="ECO:0007669"/>
    <property type="project" value="InterPro"/>
</dbReference>
<dbReference type="NCBIfam" id="TIGR02397">
    <property type="entry name" value="dnaX_nterm"/>
    <property type="match status" value="1"/>
</dbReference>
<dbReference type="InterPro" id="IPR050238">
    <property type="entry name" value="DNA_Rep/Repair_Clamp_Loader"/>
</dbReference>
<keyword evidence="8 10" id="KW-0548">Nucleotidyltransferase</keyword>
<dbReference type="AlphaFoldDB" id="A0A4Y6I7L6"/>
<dbReference type="Pfam" id="PF13177">
    <property type="entry name" value="DNA_pol3_delta2"/>
    <property type="match status" value="1"/>
</dbReference>
<reference evidence="10 11" key="1">
    <citation type="submission" date="2019-06" db="EMBL/GenBank/DDBJ databases">
        <title>Mycoplasma nasistruthionis sp. nov. str Ms03.</title>
        <authorList>
            <person name="Botes A."/>
        </authorList>
    </citation>
    <scope>NUCLEOTIDE SEQUENCE [LARGE SCALE GENOMIC DNA]</scope>
    <source>
        <strain evidence="10 11">Ms03</strain>
    </source>
</reference>
<dbReference type="Proteomes" id="UP000315201">
    <property type="component" value="Chromosome"/>
</dbReference>
<dbReference type="FunFam" id="1.10.8.60:FF:000013">
    <property type="entry name" value="DNA polymerase III subunit gamma/tau"/>
    <property type="match status" value="1"/>
</dbReference>
<dbReference type="InterPro" id="IPR027417">
    <property type="entry name" value="P-loop_NTPase"/>
</dbReference>
<keyword evidence="6 8" id="KW-0239">DNA-directed DNA polymerase</keyword>
<comment type="subunit">
    <text evidence="8">DNA polymerase III contains a core (composed of alpha, epsilon and theta chains) that associates with a tau subunit. This core dimerizes to form the POLIII' complex. PolIII' associates with the gamma complex (composed of gamma, delta, delta', psi and chi chains) and with the beta chain to form the complete DNA polymerase III complex.</text>
</comment>
<feature type="domain" description="AAA+ ATPase" evidence="9">
    <location>
        <begin position="37"/>
        <end position="183"/>
    </location>
</feature>
<comment type="catalytic activity">
    <reaction evidence="7 8">
        <text>DNA(n) + a 2'-deoxyribonucleoside 5'-triphosphate = DNA(n+1) + diphosphate</text>
        <dbReference type="Rhea" id="RHEA:22508"/>
        <dbReference type="Rhea" id="RHEA-COMP:17339"/>
        <dbReference type="Rhea" id="RHEA-COMP:17340"/>
        <dbReference type="ChEBI" id="CHEBI:33019"/>
        <dbReference type="ChEBI" id="CHEBI:61560"/>
        <dbReference type="ChEBI" id="CHEBI:173112"/>
        <dbReference type="EC" id="2.7.7.7"/>
    </reaction>
</comment>
<dbReference type="Pfam" id="PF22608">
    <property type="entry name" value="DNAX_ATPase_lid"/>
    <property type="match status" value="1"/>
</dbReference>
<organism evidence="10 11">
    <name type="scientific">Mycoplasma nasistruthionis</name>
    <dbReference type="NCBI Taxonomy" id="353852"/>
    <lineage>
        <taxon>Bacteria</taxon>
        <taxon>Bacillati</taxon>
        <taxon>Mycoplasmatota</taxon>
        <taxon>Mollicutes</taxon>
        <taxon>Mycoplasmataceae</taxon>
        <taxon>Mycoplasma</taxon>
    </lineage>
</organism>
<accession>A0A4Y6I7L6</accession>
<evidence type="ECO:0000256" key="6">
    <source>
        <dbReference type="ARBA" id="ARBA00022932"/>
    </source>
</evidence>
<dbReference type="EC" id="2.7.7.7" evidence="8"/>
<dbReference type="PANTHER" id="PTHR11669">
    <property type="entry name" value="REPLICATION FACTOR C / DNA POLYMERASE III GAMMA-TAU SUBUNIT"/>
    <property type="match status" value="1"/>
</dbReference>
<evidence type="ECO:0000256" key="4">
    <source>
        <dbReference type="ARBA" id="ARBA00022833"/>
    </source>
</evidence>
<keyword evidence="8 10" id="KW-0808">Transferase</keyword>
<proteinExistence type="inferred from homology"/>
<keyword evidence="2" id="KW-0479">Metal-binding</keyword>
<keyword evidence="8" id="KW-0235">DNA replication</keyword>
<dbReference type="PRINTS" id="PR00300">
    <property type="entry name" value="CLPPROTEASEA"/>
</dbReference>
<dbReference type="Gene3D" id="3.40.50.300">
    <property type="entry name" value="P-loop containing nucleotide triphosphate hydrolases"/>
    <property type="match status" value="1"/>
</dbReference>
<dbReference type="SUPFAM" id="SSF52540">
    <property type="entry name" value="P-loop containing nucleoside triphosphate hydrolases"/>
    <property type="match status" value="1"/>
</dbReference>
<dbReference type="PANTHER" id="PTHR11669:SF0">
    <property type="entry name" value="PROTEIN STICHEL-LIKE 2"/>
    <property type="match status" value="1"/>
</dbReference>
<dbReference type="FunFam" id="3.40.50.300:FF:000014">
    <property type="entry name" value="DNA polymerase III subunit gamma/tau"/>
    <property type="match status" value="1"/>
</dbReference>
<comment type="similarity">
    <text evidence="1 8">Belongs to the DnaX/STICHEL family.</text>
</comment>